<reference evidence="2" key="1">
    <citation type="submission" date="2017-03" db="EMBL/GenBank/DDBJ databases">
        <title>Genomes of endolithic fungi from Antarctica.</title>
        <authorList>
            <person name="Coleine C."/>
            <person name="Masonjones S."/>
            <person name="Stajich J.E."/>
        </authorList>
    </citation>
    <scope>NUCLEOTIDE SEQUENCE [LARGE SCALE GENOMIC DNA]</scope>
    <source>
        <strain evidence="2">CCFEE 5527</strain>
    </source>
</reference>
<evidence type="ECO:0000313" key="1">
    <source>
        <dbReference type="EMBL" id="OQO07101.1"/>
    </source>
</evidence>
<organism evidence="1 2">
    <name type="scientific">Cryoendolithus antarcticus</name>
    <dbReference type="NCBI Taxonomy" id="1507870"/>
    <lineage>
        <taxon>Eukaryota</taxon>
        <taxon>Fungi</taxon>
        <taxon>Dikarya</taxon>
        <taxon>Ascomycota</taxon>
        <taxon>Pezizomycotina</taxon>
        <taxon>Dothideomycetes</taxon>
        <taxon>Dothideomycetidae</taxon>
        <taxon>Cladosporiales</taxon>
        <taxon>Cladosporiaceae</taxon>
        <taxon>Cryoendolithus</taxon>
    </lineage>
</organism>
<name>A0A1V8T760_9PEZI</name>
<accession>A0A1V8T760</accession>
<dbReference type="Proteomes" id="UP000192596">
    <property type="component" value="Unassembled WGS sequence"/>
</dbReference>
<comment type="caution">
    <text evidence="1">The sequence shown here is derived from an EMBL/GenBank/DDBJ whole genome shotgun (WGS) entry which is preliminary data.</text>
</comment>
<protein>
    <submittedName>
        <fullName evidence="1">Uncharacterized protein</fullName>
    </submittedName>
</protein>
<dbReference type="OrthoDB" id="5272396at2759"/>
<sequence>MSITDIPPTSTCFLTDRMPPEIRGRILRQLLIKRTPIDIRYIRPRGTPGEPENRYNISTHREHPHHLGDVHDRAKHRWVPSLLRFTALLQICKLISTEATQVLYGSNEPSFRD</sequence>
<dbReference type="EMBL" id="NAJO01000015">
    <property type="protein sequence ID" value="OQO07101.1"/>
    <property type="molecule type" value="Genomic_DNA"/>
</dbReference>
<proteinExistence type="predicted"/>
<dbReference type="InParanoid" id="A0A1V8T760"/>
<keyword evidence="2" id="KW-1185">Reference proteome</keyword>
<gene>
    <name evidence="1" type="ORF">B0A48_07669</name>
</gene>
<evidence type="ECO:0000313" key="2">
    <source>
        <dbReference type="Proteomes" id="UP000192596"/>
    </source>
</evidence>
<dbReference type="AlphaFoldDB" id="A0A1V8T760"/>